<sequence length="168" mass="18896">MGKLDHIPELTGPETYFAWKREVTYALGVEDLWCHVADTVDPDDVLGSASFKPIPAAKTSPTADESKAIRLWLINDLKAKAIITRRLSVTVQQLISTHHSVTARDAWTTLATHFGRIDMGSQHVVRQSLYALQMKDAADASNYVGQHCVLRERLKLRHETRSVFEDND</sequence>
<organism evidence="1 2">
    <name type="scientific">Suillus luteus UH-Slu-Lm8-n1</name>
    <dbReference type="NCBI Taxonomy" id="930992"/>
    <lineage>
        <taxon>Eukaryota</taxon>
        <taxon>Fungi</taxon>
        <taxon>Dikarya</taxon>
        <taxon>Basidiomycota</taxon>
        <taxon>Agaricomycotina</taxon>
        <taxon>Agaricomycetes</taxon>
        <taxon>Agaricomycetidae</taxon>
        <taxon>Boletales</taxon>
        <taxon>Suillineae</taxon>
        <taxon>Suillaceae</taxon>
        <taxon>Suillus</taxon>
    </lineage>
</organism>
<dbReference type="EMBL" id="KN835532">
    <property type="protein sequence ID" value="KIK36396.1"/>
    <property type="molecule type" value="Genomic_DNA"/>
</dbReference>
<protein>
    <recommendedName>
        <fullName evidence="3">DUF4219 domain-containing protein</fullName>
    </recommendedName>
</protein>
<proteinExistence type="predicted"/>
<dbReference type="Proteomes" id="UP000054485">
    <property type="component" value="Unassembled WGS sequence"/>
</dbReference>
<gene>
    <name evidence="1" type="ORF">CY34DRAFT_94470</name>
</gene>
<dbReference type="AlphaFoldDB" id="A0A0D0A414"/>
<dbReference type="HOGENOM" id="CLU_048314_1_1_1"/>
<evidence type="ECO:0000313" key="1">
    <source>
        <dbReference type="EMBL" id="KIK36396.1"/>
    </source>
</evidence>
<reference evidence="2" key="2">
    <citation type="submission" date="2015-01" db="EMBL/GenBank/DDBJ databases">
        <title>Evolutionary Origins and Diversification of the Mycorrhizal Mutualists.</title>
        <authorList>
            <consortium name="DOE Joint Genome Institute"/>
            <consortium name="Mycorrhizal Genomics Consortium"/>
            <person name="Kohler A."/>
            <person name="Kuo A."/>
            <person name="Nagy L.G."/>
            <person name="Floudas D."/>
            <person name="Copeland A."/>
            <person name="Barry K.W."/>
            <person name="Cichocki N."/>
            <person name="Veneault-Fourrey C."/>
            <person name="LaButti K."/>
            <person name="Lindquist E.A."/>
            <person name="Lipzen A."/>
            <person name="Lundell T."/>
            <person name="Morin E."/>
            <person name="Murat C."/>
            <person name="Riley R."/>
            <person name="Ohm R."/>
            <person name="Sun H."/>
            <person name="Tunlid A."/>
            <person name="Henrissat B."/>
            <person name="Grigoriev I.V."/>
            <person name="Hibbett D.S."/>
            <person name="Martin F."/>
        </authorList>
    </citation>
    <scope>NUCLEOTIDE SEQUENCE [LARGE SCALE GENOMIC DNA]</scope>
    <source>
        <strain evidence="2">UH-Slu-Lm8-n1</strain>
    </source>
</reference>
<name>A0A0D0A414_9AGAM</name>
<dbReference type="Pfam" id="PF14223">
    <property type="entry name" value="Retrotran_gag_2"/>
    <property type="match status" value="1"/>
</dbReference>
<dbReference type="OrthoDB" id="2688793at2759"/>
<reference evidence="1 2" key="1">
    <citation type="submission" date="2014-04" db="EMBL/GenBank/DDBJ databases">
        <authorList>
            <consortium name="DOE Joint Genome Institute"/>
            <person name="Kuo A."/>
            <person name="Ruytinx J."/>
            <person name="Rineau F."/>
            <person name="Colpaert J."/>
            <person name="Kohler A."/>
            <person name="Nagy L.G."/>
            <person name="Floudas D."/>
            <person name="Copeland A."/>
            <person name="Barry K.W."/>
            <person name="Cichocki N."/>
            <person name="Veneault-Fourrey C."/>
            <person name="LaButti K."/>
            <person name="Lindquist E.A."/>
            <person name="Lipzen A."/>
            <person name="Lundell T."/>
            <person name="Morin E."/>
            <person name="Murat C."/>
            <person name="Sun H."/>
            <person name="Tunlid A."/>
            <person name="Henrissat B."/>
            <person name="Grigoriev I.V."/>
            <person name="Hibbett D.S."/>
            <person name="Martin F."/>
            <person name="Nordberg H.P."/>
            <person name="Cantor M.N."/>
            <person name="Hua S.X."/>
        </authorList>
    </citation>
    <scope>NUCLEOTIDE SEQUENCE [LARGE SCALE GENOMIC DNA]</scope>
    <source>
        <strain evidence="1 2">UH-Slu-Lm8-n1</strain>
    </source>
</reference>
<evidence type="ECO:0000313" key="2">
    <source>
        <dbReference type="Proteomes" id="UP000054485"/>
    </source>
</evidence>
<evidence type="ECO:0008006" key="3">
    <source>
        <dbReference type="Google" id="ProtNLM"/>
    </source>
</evidence>
<dbReference type="InParanoid" id="A0A0D0A414"/>
<keyword evidence="2" id="KW-1185">Reference proteome</keyword>
<accession>A0A0D0A414</accession>